<dbReference type="InterPro" id="IPR027417">
    <property type="entry name" value="P-loop_NTPase"/>
</dbReference>
<name>A0AB38XQZ7_9ACTO</name>
<dbReference type="RefSeq" id="WP_004806055.1">
    <property type="nucleotide sequence ID" value="NZ_CP116394.1"/>
</dbReference>
<dbReference type="KEGG" id="wne:PIG85_03740"/>
<evidence type="ECO:0000256" key="4">
    <source>
        <dbReference type="SAM" id="Coils"/>
    </source>
</evidence>
<sequence length="983" mass="107749">MRLLRLSFSGIGPFPGRQDIDFEEFEPEGIMLITGPTGGGKTTILDAVVFALYGRLSSQNADPARMRSTLCAPTEETWVELDFEVSSGQYRVRRSPAYERPKKRGDGFTLHRTTAHLIRIDDPANPLATRPVDVGPAILELVGLTGEQFCQTVILPQGKFDTFLRAKSDDRKKVLESIFRTQDYARFEDALRESAKDAQAVAKDASAALNSAWSEYLDQIQEKGIELSERSPHAARAAVAQAMDASVETAKSGLAKAKDQEQKAAAALTHGEQVIEAKAQFSLLKQTLHTLEQEASLRERQQLTLDAAARSKEVLGKNSIHEHDLAAKEDAEQAVTEAEEILTQAVAEVSFYRGDLREKAGQYAAELVPLVGVEADLKNRQEELHTLQDKAAAASKGGQECSAKAAKAHQVVEHVKLQVLASQNASKAMQEHGEKLEKLQAQHQAHEEWKEAAKALSDAAEQKIAAARAWDTAKSKEAHLVTQRLQGLASQVASHLQDGVPCPACGSLSHPHPAEEGAQTVSLDRLSEAYKETARAEELFNAAKSRHEQALERTTKAQAEISIAQEVLAPQLQLERTLFEQAERQANKLEGYQNKLQEEQNKKAQYDTEVALNKQALQELQQRIHSLTESISKLKGQIAPLTQNGITVRQLHDKLVQIHTLGDRQLLNIKHLEHAKVAAETSGEELIRSLKKNNFPTVEDAQKAALDKEAESGLRSQIADWKAQKQSCSQRLSEPKLVALAAENSPDTVALQNAKDSATATADAQNQQLGKLLAERDQLLRAVERISSATDHLDSLTAEHKDLLWLFELVNAGPANQDSIPLSTWVLLERLNQILAVANPHLQAMSAGRYELVRTDSDGGRSVNQALSLAVRDHYSDTERKTSSLSGGEMFYCSLALSLALAEVVSYEAGGIVIQTMLIDEGFGSLDPQKLDSVMDQLRVSSAGRLVGIISHVRELANQVGPKVQVIASEQGSRLKLNLPTRR</sequence>
<evidence type="ECO:0000256" key="3">
    <source>
        <dbReference type="ARBA" id="ARBA00013368"/>
    </source>
</evidence>
<dbReference type="EMBL" id="CP116394">
    <property type="protein sequence ID" value="WCE46768.1"/>
    <property type="molecule type" value="Genomic_DNA"/>
</dbReference>
<evidence type="ECO:0000256" key="2">
    <source>
        <dbReference type="ARBA" id="ARBA00011322"/>
    </source>
</evidence>
<protein>
    <recommendedName>
        <fullName evidence="3">Nuclease SbcCD subunit C</fullName>
    </recommendedName>
</protein>
<comment type="subunit">
    <text evidence="2">Heterodimer of SbcC and SbcD.</text>
</comment>
<dbReference type="AlphaFoldDB" id="A0AB38XQZ7"/>
<reference evidence="6" key="1">
    <citation type="submission" date="2023-01" db="EMBL/GenBank/DDBJ databases">
        <title>Comparative Genomic Analysis of the Clinically-Derived Winkia Strain NY0527 Provides Evidence into the Taxonomic Reassignment of Winkia neuii and Characterizes Their Virulence Traits.</title>
        <authorList>
            <person name="Cai X."/>
            <person name="Peng Y."/>
            <person name="Li M."/>
            <person name="Qiu Y."/>
            <person name="Wang Y."/>
            <person name="Xu L."/>
            <person name="Hou Q."/>
        </authorList>
    </citation>
    <scope>NUCLEOTIDE SEQUENCE</scope>
    <source>
        <strain evidence="6">NY0527</strain>
    </source>
</reference>
<comment type="similarity">
    <text evidence="1">Belongs to the SMC family. SbcC subfamily.</text>
</comment>
<accession>A0AB38XQZ7</accession>
<keyword evidence="4" id="KW-0175">Coiled coil</keyword>
<evidence type="ECO:0000256" key="1">
    <source>
        <dbReference type="ARBA" id="ARBA00006930"/>
    </source>
</evidence>
<evidence type="ECO:0000313" key="6">
    <source>
        <dbReference type="EMBL" id="WCE46768.1"/>
    </source>
</evidence>
<evidence type="ECO:0000259" key="5">
    <source>
        <dbReference type="Pfam" id="PF13476"/>
    </source>
</evidence>
<dbReference type="SUPFAM" id="SSF52540">
    <property type="entry name" value="P-loop containing nucleoside triphosphate hydrolases"/>
    <property type="match status" value="1"/>
</dbReference>
<dbReference type="Gene3D" id="3.40.50.300">
    <property type="entry name" value="P-loop containing nucleotide triphosphate hydrolases"/>
    <property type="match status" value="2"/>
</dbReference>
<evidence type="ECO:0000313" key="7">
    <source>
        <dbReference type="Proteomes" id="UP001211044"/>
    </source>
</evidence>
<feature type="coiled-coil region" evidence="4">
    <location>
        <begin position="328"/>
        <end position="390"/>
    </location>
</feature>
<dbReference type="InterPro" id="IPR038729">
    <property type="entry name" value="Rad50/SbcC_AAA"/>
</dbReference>
<dbReference type="Pfam" id="PF13558">
    <property type="entry name" value="SbcC_Walker_B"/>
    <property type="match status" value="1"/>
</dbReference>
<dbReference type="GO" id="GO:0006302">
    <property type="term" value="P:double-strand break repair"/>
    <property type="evidence" value="ECO:0007669"/>
    <property type="project" value="InterPro"/>
</dbReference>
<dbReference type="GO" id="GO:0016887">
    <property type="term" value="F:ATP hydrolysis activity"/>
    <property type="evidence" value="ECO:0007669"/>
    <property type="project" value="InterPro"/>
</dbReference>
<organism evidence="6 7">
    <name type="scientific">Winkia neuii subsp. anitrata</name>
    <dbReference type="NCBI Taxonomy" id="29318"/>
    <lineage>
        <taxon>Bacteria</taxon>
        <taxon>Bacillati</taxon>
        <taxon>Actinomycetota</taxon>
        <taxon>Actinomycetes</taxon>
        <taxon>Actinomycetales</taxon>
        <taxon>Actinomycetaceae</taxon>
        <taxon>Winkia</taxon>
    </lineage>
</organism>
<feature type="coiled-coil region" evidence="4">
    <location>
        <begin position="579"/>
        <end position="637"/>
    </location>
</feature>
<dbReference type="PANTHER" id="PTHR32114:SF2">
    <property type="entry name" value="ABC TRANSPORTER ABCH.3"/>
    <property type="match status" value="1"/>
</dbReference>
<dbReference type="Pfam" id="PF13476">
    <property type="entry name" value="AAA_23"/>
    <property type="match status" value="1"/>
</dbReference>
<dbReference type="Proteomes" id="UP001211044">
    <property type="component" value="Chromosome"/>
</dbReference>
<proteinExistence type="inferred from homology"/>
<gene>
    <name evidence="6" type="ORF">PIG85_03740</name>
</gene>
<dbReference type="PANTHER" id="PTHR32114">
    <property type="entry name" value="ABC TRANSPORTER ABCH.3"/>
    <property type="match status" value="1"/>
</dbReference>
<feature type="domain" description="Rad50/SbcC-type AAA" evidence="5">
    <location>
        <begin position="5"/>
        <end position="216"/>
    </location>
</feature>